<protein>
    <submittedName>
        <fullName evidence="8">DsbE family thiol:disulfide interchange protein</fullName>
    </submittedName>
</protein>
<dbReference type="InterPro" id="IPR013740">
    <property type="entry name" value="Redoxin"/>
</dbReference>
<dbReference type="InterPro" id="IPR050553">
    <property type="entry name" value="Thioredoxin_ResA/DsbE_sf"/>
</dbReference>
<comment type="caution">
    <text evidence="8">The sequence shown here is derived from an EMBL/GenBank/DDBJ whole genome shotgun (WGS) entry which is preliminary data.</text>
</comment>
<dbReference type="InterPro" id="IPR004799">
    <property type="entry name" value="Periplasmic_diS_OxRdtase_DsbE"/>
</dbReference>
<feature type="domain" description="Thioredoxin" evidence="7">
    <location>
        <begin position="37"/>
        <end position="178"/>
    </location>
</feature>
<gene>
    <name evidence="8" type="ORF">D6851_08280</name>
</gene>
<dbReference type="PANTHER" id="PTHR42852:SF6">
    <property type="entry name" value="THIOL:DISULFIDE INTERCHANGE PROTEIN DSBE"/>
    <property type="match status" value="1"/>
</dbReference>
<dbReference type="RefSeq" id="WP_120324394.1">
    <property type="nucleotide sequence ID" value="NZ_RAPF01000003.1"/>
</dbReference>
<dbReference type="PROSITE" id="PS51352">
    <property type="entry name" value="THIOREDOXIN_2"/>
    <property type="match status" value="1"/>
</dbReference>
<proteinExistence type="inferred from homology"/>
<dbReference type="Gene3D" id="3.40.30.10">
    <property type="entry name" value="Glutaredoxin"/>
    <property type="match status" value="1"/>
</dbReference>
<dbReference type="OrthoDB" id="9799347at2"/>
<keyword evidence="6" id="KW-0472">Membrane</keyword>
<sequence>MRNLRIGLWALVAVVIGLFALFAIQLSRPKDDSVESRMIGKPVPEFALKPIVAGRPGLTSADLKDGQPKLLNIFASWCVPCAAEAPQLAELEAHGADIVGVAIRDRPEDVARFLDFYGDPYSRIGGDDLSEVQIDIGSSGVPETFIVDGKGTIRYQHIGDIREDDVPLLLQKLNEAAK</sequence>
<keyword evidence="6" id="KW-0812">Transmembrane</keyword>
<dbReference type="Proteomes" id="UP000284395">
    <property type="component" value="Unassembled WGS sequence"/>
</dbReference>
<dbReference type="Pfam" id="PF08534">
    <property type="entry name" value="Redoxin"/>
    <property type="match status" value="1"/>
</dbReference>
<feature type="transmembrane region" description="Helical" evidence="6">
    <location>
        <begin position="6"/>
        <end position="24"/>
    </location>
</feature>
<reference evidence="8 9" key="1">
    <citation type="submission" date="2018-09" db="EMBL/GenBank/DDBJ databases">
        <title>Altererythrobacter spongiae sp. nov., isolated from a marine sponge.</title>
        <authorList>
            <person name="Zhuang L."/>
            <person name="Luo L."/>
        </authorList>
    </citation>
    <scope>NUCLEOTIDE SEQUENCE [LARGE SCALE GENOMIC DNA]</scope>
    <source>
        <strain evidence="8 9">HN-Y73</strain>
    </source>
</reference>
<dbReference type="GO" id="GO:0017004">
    <property type="term" value="P:cytochrome complex assembly"/>
    <property type="evidence" value="ECO:0007669"/>
    <property type="project" value="UniProtKB-KW"/>
</dbReference>
<evidence type="ECO:0000256" key="3">
    <source>
        <dbReference type="ARBA" id="ARBA00022748"/>
    </source>
</evidence>
<evidence type="ECO:0000313" key="9">
    <source>
        <dbReference type="Proteomes" id="UP000284395"/>
    </source>
</evidence>
<keyword evidence="5" id="KW-0676">Redox-active center</keyword>
<evidence type="ECO:0000256" key="1">
    <source>
        <dbReference type="ARBA" id="ARBA00004196"/>
    </source>
</evidence>
<evidence type="ECO:0000256" key="2">
    <source>
        <dbReference type="ARBA" id="ARBA00007758"/>
    </source>
</evidence>
<comment type="subcellular location">
    <subcellularLocation>
        <location evidence="1">Cell envelope</location>
    </subcellularLocation>
</comment>
<evidence type="ECO:0000259" key="7">
    <source>
        <dbReference type="PROSITE" id="PS51352"/>
    </source>
</evidence>
<evidence type="ECO:0000256" key="5">
    <source>
        <dbReference type="ARBA" id="ARBA00023284"/>
    </source>
</evidence>
<dbReference type="InterPro" id="IPR036249">
    <property type="entry name" value="Thioredoxin-like_sf"/>
</dbReference>
<dbReference type="PROSITE" id="PS00194">
    <property type="entry name" value="THIOREDOXIN_1"/>
    <property type="match status" value="1"/>
</dbReference>
<keyword evidence="9" id="KW-1185">Reference proteome</keyword>
<keyword evidence="6" id="KW-1133">Transmembrane helix</keyword>
<accession>A0A420EMP6</accession>
<evidence type="ECO:0000313" key="8">
    <source>
        <dbReference type="EMBL" id="RKF21989.1"/>
    </source>
</evidence>
<dbReference type="SUPFAM" id="SSF52833">
    <property type="entry name" value="Thioredoxin-like"/>
    <property type="match status" value="1"/>
</dbReference>
<keyword evidence="3" id="KW-0201">Cytochrome c-type biogenesis</keyword>
<dbReference type="PANTHER" id="PTHR42852">
    <property type="entry name" value="THIOL:DISULFIDE INTERCHANGE PROTEIN DSBE"/>
    <property type="match status" value="1"/>
</dbReference>
<dbReference type="InterPro" id="IPR013766">
    <property type="entry name" value="Thioredoxin_domain"/>
</dbReference>
<dbReference type="CDD" id="cd03010">
    <property type="entry name" value="TlpA_like_DsbE"/>
    <property type="match status" value="1"/>
</dbReference>
<name>A0A420EMP6_9SPHN</name>
<organism evidence="8 9">
    <name type="scientific">Altericroceibacterium spongiae</name>
    <dbReference type="NCBI Taxonomy" id="2320269"/>
    <lineage>
        <taxon>Bacteria</taxon>
        <taxon>Pseudomonadati</taxon>
        <taxon>Pseudomonadota</taxon>
        <taxon>Alphaproteobacteria</taxon>
        <taxon>Sphingomonadales</taxon>
        <taxon>Erythrobacteraceae</taxon>
        <taxon>Altericroceibacterium</taxon>
    </lineage>
</organism>
<evidence type="ECO:0000256" key="6">
    <source>
        <dbReference type="SAM" id="Phobius"/>
    </source>
</evidence>
<keyword evidence="4" id="KW-1015">Disulfide bond</keyword>
<dbReference type="NCBIfam" id="TIGR00385">
    <property type="entry name" value="dsbE"/>
    <property type="match status" value="1"/>
</dbReference>
<dbReference type="AlphaFoldDB" id="A0A420EMP6"/>
<comment type="similarity">
    <text evidence="2">Belongs to the thioredoxin family. DsbE subfamily.</text>
</comment>
<dbReference type="InterPro" id="IPR017937">
    <property type="entry name" value="Thioredoxin_CS"/>
</dbReference>
<dbReference type="GO" id="GO:0030288">
    <property type="term" value="C:outer membrane-bounded periplasmic space"/>
    <property type="evidence" value="ECO:0007669"/>
    <property type="project" value="InterPro"/>
</dbReference>
<dbReference type="GO" id="GO:0015036">
    <property type="term" value="F:disulfide oxidoreductase activity"/>
    <property type="evidence" value="ECO:0007669"/>
    <property type="project" value="InterPro"/>
</dbReference>
<evidence type="ECO:0000256" key="4">
    <source>
        <dbReference type="ARBA" id="ARBA00023157"/>
    </source>
</evidence>
<dbReference type="EMBL" id="RAPF01000003">
    <property type="protein sequence ID" value="RKF21989.1"/>
    <property type="molecule type" value="Genomic_DNA"/>
</dbReference>